<evidence type="ECO:0000313" key="10">
    <source>
        <dbReference type="Proteomes" id="UP001607302"/>
    </source>
</evidence>
<keyword evidence="5" id="KW-0443">Lipid metabolism</keyword>
<dbReference type="PANTHER" id="PTHR11005">
    <property type="entry name" value="LYSOSOMAL ACID LIPASE-RELATED"/>
    <property type="match status" value="1"/>
</dbReference>
<dbReference type="InterPro" id="IPR015943">
    <property type="entry name" value="WD40/YVTN_repeat-like_dom_sf"/>
</dbReference>
<dbReference type="FunFam" id="3.40.50.1820:FF:000021">
    <property type="entry name" value="Lipase"/>
    <property type="match status" value="3"/>
</dbReference>
<dbReference type="PROSITE" id="PS50082">
    <property type="entry name" value="WD_REPEATS_2"/>
    <property type="match status" value="1"/>
</dbReference>
<dbReference type="PROSITE" id="PS50294">
    <property type="entry name" value="WD_REPEATS_REGION"/>
    <property type="match status" value="1"/>
</dbReference>
<evidence type="ECO:0000259" key="8">
    <source>
        <dbReference type="Pfam" id="PF04083"/>
    </source>
</evidence>
<evidence type="ECO:0000256" key="3">
    <source>
        <dbReference type="ARBA" id="ARBA00022801"/>
    </source>
</evidence>
<dbReference type="AlphaFoldDB" id="A0ABD2BN18"/>
<dbReference type="Gene3D" id="2.130.10.10">
    <property type="entry name" value="YVTN repeat-like/Quinoprotein amine dehydrogenase"/>
    <property type="match status" value="1"/>
</dbReference>
<feature type="domain" description="Partial AB-hydrolase lipase" evidence="8">
    <location>
        <begin position="626"/>
        <end position="678"/>
    </location>
</feature>
<protein>
    <submittedName>
        <fullName evidence="9">Lipase 3-like</fullName>
    </submittedName>
</protein>
<dbReference type="InterPro" id="IPR036322">
    <property type="entry name" value="WD40_repeat_dom_sf"/>
</dbReference>
<dbReference type="InterPro" id="IPR006693">
    <property type="entry name" value="AB_hydrolase_lipase"/>
</dbReference>
<dbReference type="GO" id="GO:0016787">
    <property type="term" value="F:hydrolase activity"/>
    <property type="evidence" value="ECO:0007669"/>
    <property type="project" value="UniProtKB-KW"/>
</dbReference>
<evidence type="ECO:0000256" key="5">
    <source>
        <dbReference type="ARBA" id="ARBA00023098"/>
    </source>
</evidence>
<comment type="caution">
    <text evidence="9">The sequence shown here is derived from an EMBL/GenBank/DDBJ whole genome shotgun (WGS) entry which is preliminary data.</text>
</comment>
<evidence type="ECO:0000256" key="1">
    <source>
        <dbReference type="ARBA" id="ARBA00010701"/>
    </source>
</evidence>
<feature type="domain" description="Partial AB-hydrolase lipase" evidence="8">
    <location>
        <begin position="278"/>
        <end position="330"/>
    </location>
</feature>
<keyword evidence="3" id="KW-0378">Hydrolase</keyword>
<dbReference type="InterPro" id="IPR001680">
    <property type="entry name" value="WD40_rpt"/>
</dbReference>
<dbReference type="SMART" id="SM00320">
    <property type="entry name" value="WD40"/>
    <property type="match status" value="3"/>
</dbReference>
<dbReference type="Gene3D" id="3.40.50.1820">
    <property type="entry name" value="alpha/beta hydrolase"/>
    <property type="match status" value="3"/>
</dbReference>
<evidence type="ECO:0000256" key="7">
    <source>
        <dbReference type="PROSITE-ProRule" id="PRU00221"/>
    </source>
</evidence>
<keyword evidence="6" id="KW-0325">Glycoprotein</keyword>
<keyword evidence="2" id="KW-0732">Signal</keyword>
<dbReference type="EMBL" id="JAUDFV010000074">
    <property type="protein sequence ID" value="KAL2733979.1"/>
    <property type="molecule type" value="Genomic_DNA"/>
</dbReference>
<proteinExistence type="inferred from homology"/>
<accession>A0ABD2BN18</accession>
<organism evidence="9 10">
    <name type="scientific">Vespula squamosa</name>
    <name type="common">Southern yellow jacket</name>
    <name type="synonym">Wasp</name>
    <dbReference type="NCBI Taxonomy" id="30214"/>
    <lineage>
        <taxon>Eukaryota</taxon>
        <taxon>Metazoa</taxon>
        <taxon>Ecdysozoa</taxon>
        <taxon>Arthropoda</taxon>
        <taxon>Hexapoda</taxon>
        <taxon>Insecta</taxon>
        <taxon>Pterygota</taxon>
        <taxon>Neoptera</taxon>
        <taxon>Endopterygota</taxon>
        <taxon>Hymenoptera</taxon>
        <taxon>Apocrita</taxon>
        <taxon>Aculeata</taxon>
        <taxon>Vespoidea</taxon>
        <taxon>Vespidae</taxon>
        <taxon>Vespinae</taxon>
        <taxon>Vespula</taxon>
    </lineage>
</organism>
<sequence>MEETLSTPPTIKLNLSGQIYCVEFSPYEWSQQLICIGLKEEVIIGTIKFQDEDDTVEDIAYNLIRTFHHDTRPNAIAWSPETTLSVVPKILTFCVAGTDFRIRMYNSNLNDVNIYEILEGHIDYINSISYEPEGELLASTSDDHTCKLWAVKEDQKCISTFHLTSPGMSVCWHSEESGKLLVAEKNGLIHMYNVRNQQAIISFDAGVLPLSSADWGSNPLKVVSLAAGELLLWDVSRPSRPLESGTLYIEGGLLIKFSPTYEHIVASIGRPDNLLKPQIIRKEGYSSEAHVISTEDGYLLTLHRIPGKFKSHPVLMQHGLLASSADWVLTGPEKSLAFILADHGYDVWLGNFRGNTYSRAHESLSIKDSRFWDFSWHEMGIYDLPAMISYITNLKQSNLTYIGHSMGTTAFYVMSTLIPDIASRVQMMFSLAPVAYMEHMKSPLRLLAPFAHDLKLIIDILGNDEFLPHNKLIEYFAKYGCDINILEHEICSNILFALFGFDKSQFNYTLIPVIFGHVPAGASTKTIVHYAQEIQSGKFQQFDYGPEQNLKIYNSVEPPDYDTSNISVPMVLYYASNDWCASVTDVLRLSRKLRNVINLYKIPYIKFNHLDFLWAIEAPETQKLDKLIRKYGYSAETHVIMTEDGYLLSIHRIPGKSESHPILVQHGLLASSADWVIAGPEKGLAYLLADEGYDVWLGNFRGNTYSRAHKSLSTEDPRFWNFSWHEMGIYDLPAMISHITNLKQSNLTYIGHSMGTTAFYVTSIMRQDIASRVQMAFSLGPAIYVTHMKSPIRVLAPFSRNLQFLARLLGQNEFLPHNNLIKFLAKFGCDLTSLGTAICSNIMFLLAGFDKPQMNTTLLPVILGHAPAGTSTKTVIHYMQEVNSGKFRQFDYGAVKNFKIYNKIEPPNYNISKISVPIALYYAENDWLVNFRDVLKLSMELKNVVDMYKIPYKNFNHLDFMWAIEAPKLVYSRILRTLKAFLLADHGYDVWLGNYRGNIYSKAHKYLSTSDSKFWEFSVHEHGIYDIPAMISYITSLTKNNVTYIGHSMGSTGFYIMSILRPNIASRVQLMFSLAPIAYMSHLNSPINIITPITSNLSMMLHYFGQSEVFPLNNAVMFFSRYFCDSGAIAHKMCSIVLNMLSGFDKSQFNDTLLPVIFGHTPAGTSYKVINHYNQEIFSGKFRQYDYGLEQNLKVYNSTEPPDYDTSKISVPMVLYYAENDFLSDVTDVLKLSKELKYLVDNYKIPFKKFTHLDFLFAPQASQLFHKRLLQTMKKFLT</sequence>
<dbReference type="Pfam" id="PF04083">
    <property type="entry name" value="Abhydro_lipase"/>
    <property type="match status" value="2"/>
</dbReference>
<evidence type="ECO:0000256" key="4">
    <source>
        <dbReference type="ARBA" id="ARBA00022963"/>
    </source>
</evidence>
<keyword evidence="7" id="KW-0853">WD repeat</keyword>
<evidence type="ECO:0000313" key="9">
    <source>
        <dbReference type="EMBL" id="KAL2733979.1"/>
    </source>
</evidence>
<evidence type="ECO:0000256" key="6">
    <source>
        <dbReference type="ARBA" id="ARBA00023180"/>
    </source>
</evidence>
<dbReference type="InterPro" id="IPR029058">
    <property type="entry name" value="AB_hydrolase_fold"/>
</dbReference>
<keyword evidence="10" id="KW-1185">Reference proteome</keyword>
<reference evidence="9 10" key="1">
    <citation type="journal article" date="2024" name="Ann. Entomol. Soc. Am.">
        <title>Genomic analyses of the southern and eastern yellowjacket wasps (Hymenoptera: Vespidae) reveal evolutionary signatures of social life.</title>
        <authorList>
            <person name="Catto M.A."/>
            <person name="Caine P.B."/>
            <person name="Orr S.E."/>
            <person name="Hunt B.G."/>
            <person name="Goodisman M.A.D."/>
        </authorList>
    </citation>
    <scope>NUCLEOTIDE SEQUENCE [LARGE SCALE GENOMIC DNA]</scope>
    <source>
        <strain evidence="9">233</strain>
        <tissue evidence="9">Head and thorax</tissue>
    </source>
</reference>
<dbReference type="Pfam" id="PF00400">
    <property type="entry name" value="WD40"/>
    <property type="match status" value="1"/>
</dbReference>
<dbReference type="SUPFAM" id="SSF53474">
    <property type="entry name" value="alpha/beta-Hydrolases"/>
    <property type="match status" value="3"/>
</dbReference>
<keyword evidence="4" id="KW-0442">Lipid degradation</keyword>
<dbReference type="Proteomes" id="UP001607302">
    <property type="component" value="Unassembled WGS sequence"/>
</dbReference>
<dbReference type="GO" id="GO:0016042">
    <property type="term" value="P:lipid catabolic process"/>
    <property type="evidence" value="ECO:0007669"/>
    <property type="project" value="UniProtKB-KW"/>
</dbReference>
<gene>
    <name evidence="9" type="ORF">V1478_003677</name>
</gene>
<evidence type="ECO:0000256" key="2">
    <source>
        <dbReference type="ARBA" id="ARBA00022729"/>
    </source>
</evidence>
<comment type="similarity">
    <text evidence="1">Belongs to the AB hydrolase superfamily. Lipase family.</text>
</comment>
<dbReference type="SUPFAM" id="SSF50978">
    <property type="entry name" value="WD40 repeat-like"/>
    <property type="match status" value="1"/>
</dbReference>
<name>A0ABD2BN18_VESSQ</name>
<feature type="repeat" description="WD" evidence="7">
    <location>
        <begin position="118"/>
        <end position="159"/>
    </location>
</feature>